<dbReference type="GO" id="GO:0008641">
    <property type="term" value="F:ubiquitin-like modifier activating enzyme activity"/>
    <property type="evidence" value="ECO:0007669"/>
    <property type="project" value="InterPro"/>
</dbReference>
<dbReference type="SUPFAM" id="SSF69572">
    <property type="entry name" value="Activating enzymes of the ubiquitin-like proteins"/>
    <property type="match status" value="1"/>
</dbReference>
<evidence type="ECO:0000313" key="6">
    <source>
        <dbReference type="Proteomes" id="UP000298805"/>
    </source>
</evidence>
<keyword evidence="1" id="KW-0472">Membrane</keyword>
<keyword evidence="1" id="KW-0812">Transmembrane</keyword>
<keyword evidence="6" id="KW-1185">Reference proteome</keyword>
<keyword evidence="4" id="KW-0808">Transferase</keyword>
<evidence type="ECO:0000259" key="2">
    <source>
        <dbReference type="Pfam" id="PF00899"/>
    </source>
</evidence>
<evidence type="ECO:0000313" key="3">
    <source>
        <dbReference type="EMBL" id="QCI28223.1"/>
    </source>
</evidence>
<dbReference type="GO" id="GO:0016779">
    <property type="term" value="F:nucleotidyltransferase activity"/>
    <property type="evidence" value="ECO:0007669"/>
    <property type="project" value="UniProtKB-KW"/>
</dbReference>
<dbReference type="PANTHER" id="PTHR10953">
    <property type="entry name" value="UBIQUITIN-ACTIVATING ENZYME E1"/>
    <property type="match status" value="1"/>
</dbReference>
<dbReference type="RefSeq" id="WP_123351961.1">
    <property type="nucleotide sequence ID" value="NZ_CP027432.2"/>
</dbReference>
<dbReference type="EMBL" id="CP027432">
    <property type="protein sequence ID" value="QCI28223.1"/>
    <property type="molecule type" value="Genomic_DNA"/>
</dbReference>
<dbReference type="InterPro" id="IPR035985">
    <property type="entry name" value="Ubiquitin-activating_enz"/>
</dbReference>
<dbReference type="Proteomes" id="UP000298805">
    <property type="component" value="Chromosome"/>
</dbReference>
<dbReference type="Proteomes" id="UP000272781">
    <property type="component" value="Unassembled WGS sequence"/>
</dbReference>
<dbReference type="Pfam" id="PF00899">
    <property type="entry name" value="ThiF"/>
    <property type="match status" value="1"/>
</dbReference>
<feature type="domain" description="THIF-type NAD/FAD binding fold" evidence="2">
    <location>
        <begin position="3"/>
        <end position="188"/>
    </location>
</feature>
<dbReference type="GO" id="GO:0005737">
    <property type="term" value="C:cytoplasm"/>
    <property type="evidence" value="ECO:0007669"/>
    <property type="project" value="TreeGrafter"/>
</dbReference>
<organism evidence="4 5">
    <name type="scientific">Caminibacter pacificus</name>
    <dbReference type="NCBI Taxonomy" id="1424653"/>
    <lineage>
        <taxon>Bacteria</taxon>
        <taxon>Pseudomonadati</taxon>
        <taxon>Campylobacterota</taxon>
        <taxon>Epsilonproteobacteria</taxon>
        <taxon>Nautiliales</taxon>
        <taxon>Nautiliaceae</taxon>
        <taxon>Caminibacter</taxon>
    </lineage>
</organism>
<reference evidence="6" key="1">
    <citation type="submission" date="2018-03" db="EMBL/GenBank/DDBJ databases">
        <title>A comparative analysis of the Nautiliaceae.</title>
        <authorList>
            <person name="Grosche A."/>
            <person name="Smedile F."/>
            <person name="Vetriani C."/>
        </authorList>
    </citation>
    <scope>NUCLEOTIDE SEQUENCE [LARGE SCALE GENOMIC DNA]</scope>
    <source>
        <strain evidence="6">TB6</strain>
    </source>
</reference>
<reference evidence="3" key="3">
    <citation type="submission" date="2019-06" db="EMBL/GenBank/DDBJ databases">
        <title>A comparative analysis of the Nautiliaceae.</title>
        <authorList>
            <person name="Grosche A."/>
            <person name="Smedile F."/>
            <person name="Vetriani C."/>
        </authorList>
    </citation>
    <scope>NUCLEOTIDE SEQUENCE</scope>
    <source>
        <strain evidence="3">TB6</strain>
    </source>
</reference>
<dbReference type="InterPro" id="IPR000594">
    <property type="entry name" value="ThiF_NAD_FAD-bd"/>
</dbReference>
<evidence type="ECO:0000313" key="4">
    <source>
        <dbReference type="EMBL" id="ROR41063.1"/>
    </source>
</evidence>
<protein>
    <submittedName>
        <fullName evidence="4">Adenylyltransferase/sulfurtransferase</fullName>
    </submittedName>
    <submittedName>
        <fullName evidence="3">ThiF family adenylyltransferase</fullName>
    </submittedName>
</protein>
<dbReference type="GO" id="GO:0004792">
    <property type="term" value="F:thiosulfate-cyanide sulfurtransferase activity"/>
    <property type="evidence" value="ECO:0007669"/>
    <property type="project" value="TreeGrafter"/>
</dbReference>
<dbReference type="InterPro" id="IPR045886">
    <property type="entry name" value="ThiF/MoeB/HesA"/>
</dbReference>
<sequence>MFRRQIEVIGEKNQEKLSEKSVLIVGCGGLGNIIATTISCIGLRKIYLIDYDTIELHNIHRQFQFSKADIGKSKSKTLCEKINRCENTEIIALEGMFDENMKIDVDLVFDATDNFEVRKKIDSFAKAKKIPWIYASVEETRGQVGVFRKTSFEIFATKAHEVKGQLPPMVNLIGSIASMSGLKCLIGECKEVLYYVDFSEDLEIKKFSF</sequence>
<evidence type="ECO:0000313" key="5">
    <source>
        <dbReference type="Proteomes" id="UP000272781"/>
    </source>
</evidence>
<evidence type="ECO:0000256" key="1">
    <source>
        <dbReference type="SAM" id="Phobius"/>
    </source>
</evidence>
<reference evidence="4 5" key="2">
    <citation type="submission" date="2018-11" db="EMBL/GenBank/DDBJ databases">
        <title>Genomic Encyclopedia of Type Strains, Phase IV (KMG-IV): sequencing the most valuable type-strain genomes for metagenomic binning, comparative biology and taxonomic classification.</title>
        <authorList>
            <person name="Goeker M."/>
        </authorList>
    </citation>
    <scope>NUCLEOTIDE SEQUENCE [LARGE SCALE GENOMIC DNA]</scope>
    <source>
        <strain evidence="4 5">DSM 27783</strain>
    </source>
</reference>
<keyword evidence="1" id="KW-1133">Transmembrane helix</keyword>
<dbReference type="PANTHER" id="PTHR10953:SF102">
    <property type="entry name" value="ADENYLYLTRANSFERASE AND SULFURTRANSFERASE MOCS3"/>
    <property type="match status" value="1"/>
</dbReference>
<proteinExistence type="predicted"/>
<dbReference type="Gene3D" id="3.40.50.720">
    <property type="entry name" value="NAD(P)-binding Rossmann-like Domain"/>
    <property type="match status" value="1"/>
</dbReference>
<accession>A0AAJ4UYR1</accession>
<feature type="transmembrane region" description="Helical" evidence="1">
    <location>
        <begin position="21"/>
        <end position="44"/>
    </location>
</feature>
<dbReference type="AlphaFoldDB" id="A0AAJ4UYR1"/>
<name>A0AAJ4UYR1_9BACT</name>
<gene>
    <name evidence="3" type="ORF">C6V80_04410</name>
    <name evidence="4" type="ORF">EDC58_0547</name>
</gene>
<keyword evidence="4" id="KW-0548">Nucleotidyltransferase</keyword>
<dbReference type="EMBL" id="RJVK01000001">
    <property type="protein sequence ID" value="ROR41063.1"/>
    <property type="molecule type" value="Genomic_DNA"/>
</dbReference>